<comment type="subcellular location">
    <subcellularLocation>
        <location evidence="2">Cell membrane</location>
        <topology evidence="2">Single-pass membrane protein</topology>
    </subcellularLocation>
</comment>
<dbReference type="InterPro" id="IPR036265">
    <property type="entry name" value="HIT-like_sf"/>
</dbReference>
<dbReference type="PIRSF" id="PIRSF001273">
    <property type="entry name" value="CDH"/>
    <property type="match status" value="1"/>
</dbReference>
<feature type="signal peptide" evidence="19">
    <location>
        <begin position="1"/>
        <end position="28"/>
    </location>
</feature>
<protein>
    <recommendedName>
        <fullName evidence="7">CDP-diacylglycerol pyrophosphatase</fullName>
        <ecNumber evidence="6">3.6.1.26</ecNumber>
    </recommendedName>
    <alternativeName>
        <fullName evidence="17">CDP-diacylglycerol phosphatidylhydrolase</fullName>
    </alternativeName>
    <alternativeName>
        <fullName evidence="18">CDP-diglyceride hydrolase</fullName>
    </alternativeName>
</protein>
<proteinExistence type="inferred from homology"/>
<evidence type="ECO:0000256" key="5">
    <source>
        <dbReference type="ARBA" id="ARBA00006435"/>
    </source>
</evidence>
<evidence type="ECO:0000256" key="3">
    <source>
        <dbReference type="ARBA" id="ARBA00004927"/>
    </source>
</evidence>
<organism evidence="20 21">
    <name type="scientific">Lichenicoccus roseus</name>
    <dbReference type="NCBI Taxonomy" id="2683649"/>
    <lineage>
        <taxon>Bacteria</taxon>
        <taxon>Pseudomonadati</taxon>
        <taxon>Pseudomonadota</taxon>
        <taxon>Alphaproteobacteria</taxon>
        <taxon>Acetobacterales</taxon>
        <taxon>Acetobacteraceae</taxon>
        <taxon>Lichenicoccus</taxon>
    </lineage>
</organism>
<evidence type="ECO:0000256" key="14">
    <source>
        <dbReference type="ARBA" id="ARBA00023136"/>
    </source>
</evidence>
<accession>A0A5R9JDR1</accession>
<keyword evidence="21" id="KW-1185">Reference proteome</keyword>
<evidence type="ECO:0000256" key="16">
    <source>
        <dbReference type="ARBA" id="ARBA00023264"/>
    </source>
</evidence>
<gene>
    <name evidence="20" type="ORF">FE263_00545</name>
</gene>
<dbReference type="Proteomes" id="UP000305654">
    <property type="component" value="Unassembled WGS sequence"/>
</dbReference>
<evidence type="ECO:0000256" key="11">
    <source>
        <dbReference type="ARBA" id="ARBA00022801"/>
    </source>
</evidence>
<evidence type="ECO:0000256" key="4">
    <source>
        <dbReference type="ARBA" id="ARBA00005189"/>
    </source>
</evidence>
<dbReference type="UniPathway" id="UPA00609">
    <property type="reaction ID" value="UER00664"/>
</dbReference>
<keyword evidence="12" id="KW-1133">Transmembrane helix</keyword>
<keyword evidence="10" id="KW-0812">Transmembrane</keyword>
<dbReference type="SUPFAM" id="SSF54197">
    <property type="entry name" value="HIT-like"/>
    <property type="match status" value="1"/>
</dbReference>
<evidence type="ECO:0000256" key="8">
    <source>
        <dbReference type="ARBA" id="ARBA00022475"/>
    </source>
</evidence>
<comment type="caution">
    <text evidence="20">The sequence shown here is derived from an EMBL/GenBank/DDBJ whole genome shotgun (WGS) entry which is preliminary data.</text>
</comment>
<evidence type="ECO:0000256" key="17">
    <source>
        <dbReference type="ARBA" id="ARBA00032888"/>
    </source>
</evidence>
<dbReference type="GO" id="GO:0008715">
    <property type="term" value="F:CDP-diacylglycerol diphosphatase activity"/>
    <property type="evidence" value="ECO:0007669"/>
    <property type="project" value="UniProtKB-EC"/>
</dbReference>
<sequence>MKQGRLAMARLAGAALLASLWQASAAHAADPSALWKIVDGRCVPDEKLHARPEPCAVVDLGGGYAVLKDIRGREQYLLIPTRRLSGIEAPELLQPQAPNYFADAWQQVPLVAARVGRSLPRDDLSLAINSAYGRSQNQLHIHVDCIGVPAHAMLQAASATIGTGWTTLPPIDGTSYRAMFLPGDTLGPRDPFRLLAATLHDPGREMGRHTLVLVGAVAPRPGFILLDGEIDRLRLDFGAGERLQDHACRVAETTGSGG</sequence>
<dbReference type="EC" id="3.6.1.26" evidence="6"/>
<comment type="pathway">
    <text evidence="3">Phospholipid metabolism; CDP-diacylglycerol degradation; phosphatidate from CDP-diacylglycerol: step 1/1.</text>
</comment>
<keyword evidence="8" id="KW-1003">Cell membrane</keyword>
<evidence type="ECO:0000256" key="6">
    <source>
        <dbReference type="ARBA" id="ARBA00012375"/>
    </source>
</evidence>
<dbReference type="GO" id="GO:0008654">
    <property type="term" value="P:phospholipid biosynthetic process"/>
    <property type="evidence" value="ECO:0007669"/>
    <property type="project" value="UniProtKB-KW"/>
</dbReference>
<evidence type="ECO:0000256" key="15">
    <source>
        <dbReference type="ARBA" id="ARBA00023209"/>
    </source>
</evidence>
<keyword evidence="13" id="KW-0443">Lipid metabolism</keyword>
<keyword evidence="16" id="KW-1208">Phospholipid metabolism</keyword>
<evidence type="ECO:0000256" key="9">
    <source>
        <dbReference type="ARBA" id="ARBA00022516"/>
    </source>
</evidence>
<evidence type="ECO:0000313" key="21">
    <source>
        <dbReference type="Proteomes" id="UP000305654"/>
    </source>
</evidence>
<keyword evidence="9" id="KW-0444">Lipid biosynthesis</keyword>
<evidence type="ECO:0000256" key="7">
    <source>
        <dbReference type="ARBA" id="ARBA00019608"/>
    </source>
</evidence>
<dbReference type="InterPro" id="IPR003763">
    <property type="entry name" value="CDP-diacylglyc_Pase"/>
</dbReference>
<dbReference type="GO" id="GO:0005886">
    <property type="term" value="C:plasma membrane"/>
    <property type="evidence" value="ECO:0007669"/>
    <property type="project" value="UniProtKB-SubCell"/>
</dbReference>
<evidence type="ECO:0000256" key="10">
    <source>
        <dbReference type="ARBA" id="ARBA00022692"/>
    </source>
</evidence>
<dbReference type="Gene3D" id="3.30.428.30">
    <property type="entry name" value="HIT family - CDH-like"/>
    <property type="match status" value="1"/>
</dbReference>
<comment type="similarity">
    <text evidence="5">Belongs to the Cdh family.</text>
</comment>
<keyword evidence="14" id="KW-0472">Membrane</keyword>
<comment type="pathway">
    <text evidence="4">Lipid metabolism.</text>
</comment>
<evidence type="ECO:0000313" key="20">
    <source>
        <dbReference type="EMBL" id="TLU73761.1"/>
    </source>
</evidence>
<dbReference type="GO" id="GO:0046342">
    <property type="term" value="P:CDP-diacylglycerol catabolic process"/>
    <property type="evidence" value="ECO:0007669"/>
    <property type="project" value="UniProtKB-UniPathway"/>
</dbReference>
<name>A0A5R9JDR1_9PROT</name>
<feature type="chain" id="PRO_5024456253" description="CDP-diacylglycerol pyrophosphatase" evidence="19">
    <location>
        <begin position="29"/>
        <end position="258"/>
    </location>
</feature>
<evidence type="ECO:0000256" key="18">
    <source>
        <dbReference type="ARBA" id="ARBA00032892"/>
    </source>
</evidence>
<dbReference type="OrthoDB" id="481399at2"/>
<evidence type="ECO:0000256" key="12">
    <source>
        <dbReference type="ARBA" id="ARBA00022989"/>
    </source>
</evidence>
<keyword evidence="15" id="KW-0594">Phospholipid biosynthesis</keyword>
<evidence type="ECO:0000256" key="13">
    <source>
        <dbReference type="ARBA" id="ARBA00023098"/>
    </source>
</evidence>
<dbReference type="NCBIfam" id="NF003986">
    <property type="entry name" value="PRK05471.1-5"/>
    <property type="match status" value="1"/>
</dbReference>
<evidence type="ECO:0000256" key="1">
    <source>
        <dbReference type="ARBA" id="ARBA00001007"/>
    </source>
</evidence>
<dbReference type="EMBL" id="VCDI01000001">
    <property type="protein sequence ID" value="TLU73761.1"/>
    <property type="molecule type" value="Genomic_DNA"/>
</dbReference>
<dbReference type="Pfam" id="PF02611">
    <property type="entry name" value="CDH"/>
    <property type="match status" value="1"/>
</dbReference>
<dbReference type="RefSeq" id="WP_138324014.1">
    <property type="nucleotide sequence ID" value="NZ_VCDI01000001.1"/>
</dbReference>
<reference evidence="20 21" key="1">
    <citation type="submission" date="2019-05" db="EMBL/GenBank/DDBJ databases">
        <authorList>
            <person name="Pankratov T."/>
            <person name="Grouzdev D."/>
        </authorList>
    </citation>
    <scope>NUCLEOTIDE SEQUENCE [LARGE SCALE GENOMIC DNA]</scope>
    <source>
        <strain evidence="20 21">KEBCLARHB70R</strain>
    </source>
</reference>
<keyword evidence="11 20" id="KW-0378">Hydrolase</keyword>
<evidence type="ECO:0000256" key="2">
    <source>
        <dbReference type="ARBA" id="ARBA00004162"/>
    </source>
</evidence>
<keyword evidence="19" id="KW-0732">Signal</keyword>
<comment type="catalytic activity">
    <reaction evidence="1">
        <text>a CDP-1,2-diacyl-sn-glycerol + H2O = a 1,2-diacyl-sn-glycero-3-phosphate + CMP + 2 H(+)</text>
        <dbReference type="Rhea" id="RHEA:15221"/>
        <dbReference type="ChEBI" id="CHEBI:15377"/>
        <dbReference type="ChEBI" id="CHEBI:15378"/>
        <dbReference type="ChEBI" id="CHEBI:58332"/>
        <dbReference type="ChEBI" id="CHEBI:58608"/>
        <dbReference type="ChEBI" id="CHEBI:60377"/>
        <dbReference type="EC" id="3.6.1.26"/>
    </reaction>
</comment>
<evidence type="ECO:0000256" key="19">
    <source>
        <dbReference type="SAM" id="SignalP"/>
    </source>
</evidence>
<dbReference type="AlphaFoldDB" id="A0A5R9JDR1"/>